<evidence type="ECO:0000256" key="10">
    <source>
        <dbReference type="ARBA" id="ARBA00041760"/>
    </source>
</evidence>
<evidence type="ECO:0000313" key="14">
    <source>
        <dbReference type="EnsemblMetazoa" id="HelroP161513"/>
    </source>
</evidence>
<evidence type="ECO:0000256" key="6">
    <source>
        <dbReference type="ARBA" id="ARBA00037784"/>
    </source>
</evidence>
<evidence type="ECO:0000256" key="9">
    <source>
        <dbReference type="ARBA" id="ARBA00040502"/>
    </source>
</evidence>
<dbReference type="eggNOG" id="KOG2777">
    <property type="taxonomic scope" value="Eukaryota"/>
</dbReference>
<dbReference type="GO" id="GO:0046872">
    <property type="term" value="F:metal ion binding"/>
    <property type="evidence" value="ECO:0007669"/>
    <property type="project" value="UniProtKB-KW"/>
</dbReference>
<comment type="cofactor">
    <cofactor evidence="5">
        <name>1D-myo-inositol hexakisphosphate</name>
        <dbReference type="ChEBI" id="CHEBI:58130"/>
    </cofactor>
</comment>
<evidence type="ECO:0000256" key="5">
    <source>
        <dbReference type="ARBA" id="ARBA00037026"/>
    </source>
</evidence>
<dbReference type="GO" id="GO:0043829">
    <property type="term" value="F:tRNA-specific adenosine-37 deaminase activity"/>
    <property type="evidence" value="ECO:0007669"/>
    <property type="project" value="UniProtKB-EC"/>
</dbReference>
<keyword evidence="3" id="KW-0378">Hydrolase</keyword>
<dbReference type="HOGENOM" id="CLU_005382_5_2_1"/>
<evidence type="ECO:0000313" key="15">
    <source>
        <dbReference type="Proteomes" id="UP000015101"/>
    </source>
</evidence>
<evidence type="ECO:0000313" key="13">
    <source>
        <dbReference type="EMBL" id="ESO02265.1"/>
    </source>
</evidence>
<evidence type="ECO:0000256" key="3">
    <source>
        <dbReference type="ARBA" id="ARBA00022801"/>
    </source>
</evidence>
<evidence type="ECO:0000256" key="8">
    <source>
        <dbReference type="ARBA" id="ARBA00038940"/>
    </source>
</evidence>
<dbReference type="OrthoDB" id="10268011at2759"/>
<dbReference type="PANTHER" id="PTHR46516">
    <property type="entry name" value="TRNA-SPECIFIC ADENOSINE DEAMINASE 1"/>
    <property type="match status" value="1"/>
</dbReference>
<dbReference type="CTD" id="20199207"/>
<reference evidence="14" key="3">
    <citation type="submission" date="2015-06" db="UniProtKB">
        <authorList>
            <consortium name="EnsemblMetazoa"/>
        </authorList>
    </citation>
    <scope>IDENTIFICATION</scope>
</reference>
<reference evidence="15" key="1">
    <citation type="submission" date="2012-12" db="EMBL/GenBank/DDBJ databases">
        <authorList>
            <person name="Hellsten U."/>
            <person name="Grimwood J."/>
            <person name="Chapman J.A."/>
            <person name="Shapiro H."/>
            <person name="Aerts A."/>
            <person name="Otillar R.P."/>
            <person name="Terry A.Y."/>
            <person name="Boore J.L."/>
            <person name="Simakov O."/>
            <person name="Marletaz F."/>
            <person name="Cho S.-J."/>
            <person name="Edsinger-Gonzales E."/>
            <person name="Havlak P."/>
            <person name="Kuo D.-H."/>
            <person name="Larsson T."/>
            <person name="Lv J."/>
            <person name="Arendt D."/>
            <person name="Savage R."/>
            <person name="Osoegawa K."/>
            <person name="de Jong P."/>
            <person name="Lindberg D.R."/>
            <person name="Seaver E.C."/>
            <person name="Weisblat D.A."/>
            <person name="Putnam N.H."/>
            <person name="Grigoriev I.V."/>
            <person name="Rokhsar D.S."/>
        </authorList>
    </citation>
    <scope>NUCLEOTIDE SEQUENCE</scope>
</reference>
<accession>T1ERK7</accession>
<keyword evidence="15" id="KW-1185">Reference proteome</keyword>
<dbReference type="EMBL" id="KB096742">
    <property type="protein sequence ID" value="ESO02265.1"/>
    <property type="molecule type" value="Genomic_DNA"/>
</dbReference>
<organism evidence="14 15">
    <name type="scientific">Helobdella robusta</name>
    <name type="common">Californian leech</name>
    <dbReference type="NCBI Taxonomy" id="6412"/>
    <lineage>
        <taxon>Eukaryota</taxon>
        <taxon>Metazoa</taxon>
        <taxon>Spiralia</taxon>
        <taxon>Lophotrochozoa</taxon>
        <taxon>Annelida</taxon>
        <taxon>Clitellata</taxon>
        <taxon>Hirudinea</taxon>
        <taxon>Rhynchobdellida</taxon>
        <taxon>Glossiphoniidae</taxon>
        <taxon>Helobdella</taxon>
    </lineage>
</organism>
<dbReference type="GO" id="GO:0008033">
    <property type="term" value="P:tRNA processing"/>
    <property type="evidence" value="ECO:0000318"/>
    <property type="project" value="GO_Central"/>
</dbReference>
<dbReference type="OMA" id="KCIGHDL"/>
<evidence type="ECO:0000256" key="11">
    <source>
        <dbReference type="ARBA" id="ARBA00047635"/>
    </source>
</evidence>
<protein>
    <recommendedName>
        <fullName evidence="9">tRNA-specific adenosine deaminase 1</fullName>
        <ecNumber evidence="8">3.5.4.34</ecNumber>
    </recommendedName>
    <alternativeName>
        <fullName evidence="10">tRNA-specific adenosine-37 deaminase</fullName>
    </alternativeName>
</protein>
<dbReference type="InterPro" id="IPR002466">
    <property type="entry name" value="A_deamin"/>
</dbReference>
<reference evidence="13 15" key="2">
    <citation type="journal article" date="2013" name="Nature">
        <title>Insights into bilaterian evolution from three spiralian genomes.</title>
        <authorList>
            <person name="Simakov O."/>
            <person name="Marletaz F."/>
            <person name="Cho S.J."/>
            <person name="Edsinger-Gonzales E."/>
            <person name="Havlak P."/>
            <person name="Hellsten U."/>
            <person name="Kuo D.H."/>
            <person name="Larsson T."/>
            <person name="Lv J."/>
            <person name="Arendt D."/>
            <person name="Savage R."/>
            <person name="Osoegawa K."/>
            <person name="de Jong P."/>
            <person name="Grimwood J."/>
            <person name="Chapman J.A."/>
            <person name="Shapiro H."/>
            <person name="Aerts A."/>
            <person name="Otillar R.P."/>
            <person name="Terry A.Y."/>
            <person name="Boore J.L."/>
            <person name="Grigoriev I.V."/>
            <person name="Lindberg D.R."/>
            <person name="Seaver E.C."/>
            <person name="Weisblat D.A."/>
            <person name="Putnam N.H."/>
            <person name="Rokhsar D.S."/>
        </authorList>
    </citation>
    <scope>NUCLEOTIDE SEQUENCE</scope>
</reference>
<dbReference type="SMART" id="SM00552">
    <property type="entry name" value="ADEAMc"/>
    <property type="match status" value="1"/>
</dbReference>
<keyword evidence="4" id="KW-0862">Zinc</keyword>
<dbReference type="PROSITE" id="PS50141">
    <property type="entry name" value="A_DEAMIN_EDITASE"/>
    <property type="match status" value="1"/>
</dbReference>
<keyword evidence="1" id="KW-0819">tRNA processing</keyword>
<dbReference type="GO" id="GO:0003723">
    <property type="term" value="F:RNA binding"/>
    <property type="evidence" value="ECO:0007669"/>
    <property type="project" value="InterPro"/>
</dbReference>
<evidence type="ECO:0000259" key="12">
    <source>
        <dbReference type="PROSITE" id="PS50141"/>
    </source>
</evidence>
<dbReference type="RefSeq" id="XP_009019673.1">
    <property type="nucleotide sequence ID" value="XM_009021425.1"/>
</dbReference>
<dbReference type="GO" id="GO:0008251">
    <property type="term" value="F:tRNA-specific adenosine deaminase activity"/>
    <property type="evidence" value="ECO:0000318"/>
    <property type="project" value="GO_Central"/>
</dbReference>
<keyword evidence="2" id="KW-0479">Metal-binding</keyword>
<comment type="similarity">
    <text evidence="7">Belongs to the ADAT1 family.</text>
</comment>
<sequence length="394" mass="45126">MTFVSASLAEKIRNLCFDHYKNRLSGNGKPKTGSEWTVMSAIVMQLHNSKRCCIFLYDELEYALKDKESIFQCIGEKFRLCEDVEFHFFTTSMPCGDASIIPKSKLSCSYEIINNENIGEVVVDNPSKKRSLDDSTEGAANKKFKIGDMPSGDIYRTGAKCMKGEDKHLPGKDYHVVGVLRTKPGRGDKTKSLSCSDKLCKWNVLGIQGALLMHFLAEPIHIKSYIINSSIFDETALLRSLSMRLEDKPVLPEAYSMCKFLIFNIHDDKFEHSRSHSSNSSPCPTTICWYYNNDKQFKQDVLTRGCLLGLTKKDKSSKKCSFVAKLSLFKKFQQLKQLHSKRFHDSKLSTLKLETYSEFKQASNDYQLAWKILKSFNVFRNWPDTYSNFHNFVV</sequence>
<dbReference type="EMBL" id="AMQM01000833">
    <property type="status" value="NOT_ANNOTATED_CDS"/>
    <property type="molecule type" value="Genomic_DNA"/>
</dbReference>
<gene>
    <name evidence="14" type="primary">20199207</name>
    <name evidence="13" type="ORF">HELRODRAFT_161513</name>
</gene>
<evidence type="ECO:0000256" key="7">
    <source>
        <dbReference type="ARBA" id="ARBA00038326"/>
    </source>
</evidence>
<dbReference type="Proteomes" id="UP000015101">
    <property type="component" value="Unassembled WGS sequence"/>
</dbReference>
<name>T1ERK7_HELRO</name>
<feature type="domain" description="A to I editase" evidence="12">
    <location>
        <begin position="55"/>
        <end position="375"/>
    </location>
</feature>
<dbReference type="AlphaFoldDB" id="T1ERK7"/>
<dbReference type="GeneID" id="20199207"/>
<dbReference type="EC" id="3.5.4.34" evidence="8"/>
<dbReference type="InParanoid" id="T1ERK7"/>
<evidence type="ECO:0000256" key="4">
    <source>
        <dbReference type="ARBA" id="ARBA00022833"/>
    </source>
</evidence>
<dbReference type="Pfam" id="PF02137">
    <property type="entry name" value="A_deamin"/>
    <property type="match status" value="1"/>
</dbReference>
<dbReference type="KEGG" id="hro:HELRODRAFT_161513"/>
<proteinExistence type="inferred from homology"/>
<comment type="catalytic activity">
    <reaction evidence="11">
        <text>adenosine(37) in tRNA(Ala) + H2O + H(+) = inosine(37) in tRNA(Ala) + NH4(+)</text>
        <dbReference type="Rhea" id="RHEA:50968"/>
        <dbReference type="Rhea" id="RHEA-COMP:12855"/>
        <dbReference type="Rhea" id="RHEA-COMP:12856"/>
        <dbReference type="ChEBI" id="CHEBI:15377"/>
        <dbReference type="ChEBI" id="CHEBI:15378"/>
        <dbReference type="ChEBI" id="CHEBI:28938"/>
        <dbReference type="ChEBI" id="CHEBI:74411"/>
        <dbReference type="ChEBI" id="CHEBI:82852"/>
        <dbReference type="EC" id="3.5.4.34"/>
    </reaction>
</comment>
<dbReference type="EnsemblMetazoa" id="HelroT161513">
    <property type="protein sequence ID" value="HelroP161513"/>
    <property type="gene ID" value="HelroG161513"/>
</dbReference>
<comment type="function">
    <text evidence="6">Specifically deaminates adenosine-37 to inosine in tRNA-Ala.</text>
</comment>
<evidence type="ECO:0000256" key="1">
    <source>
        <dbReference type="ARBA" id="ARBA00022694"/>
    </source>
</evidence>
<dbReference type="STRING" id="6412.T1ERK7"/>
<dbReference type="PANTHER" id="PTHR46516:SF1">
    <property type="entry name" value="TRNA-SPECIFIC ADENOSINE DEAMINASE 1"/>
    <property type="match status" value="1"/>
</dbReference>
<evidence type="ECO:0000256" key="2">
    <source>
        <dbReference type="ARBA" id="ARBA00022723"/>
    </source>
</evidence>